<sequence length="202" mass="21931">MFRKTSSRKEGPTPVYRKEEPPKKSRRSSHSHHSSRHTEASTSSSSSSTSSSKYSLKIMGQPPNLVPVGYPFQPSVLVTKWSSSSKKHSSSSRSGSIVAVVSLVSASSGAALPSGVIRGQRLVSSIHDLPEDYRERLPSDLRSTATGYVSFPSVSVTQPGSYCVKVSLLRLPESKSKSRDADTIVTVESEPFQVYNHPQYSA</sequence>
<dbReference type="EMBL" id="JAESVG020000008">
    <property type="protein sequence ID" value="KAG8625349.1"/>
    <property type="molecule type" value="Genomic_DNA"/>
</dbReference>
<evidence type="ECO:0000313" key="3">
    <source>
        <dbReference type="EMBL" id="KAG8625349.1"/>
    </source>
</evidence>
<dbReference type="Proteomes" id="UP000809789">
    <property type="component" value="Unassembled WGS sequence"/>
</dbReference>
<dbReference type="OrthoDB" id="3931101at2759"/>
<evidence type="ECO:0000313" key="4">
    <source>
        <dbReference type="Proteomes" id="UP000809789"/>
    </source>
</evidence>
<evidence type="ECO:0000256" key="1">
    <source>
        <dbReference type="SAM" id="MobiDB-lite"/>
    </source>
</evidence>
<feature type="region of interest" description="Disordered" evidence="1">
    <location>
        <begin position="1"/>
        <end position="60"/>
    </location>
</feature>
<evidence type="ECO:0000259" key="2">
    <source>
        <dbReference type="Pfam" id="PF11754"/>
    </source>
</evidence>
<dbReference type="Pfam" id="PF11754">
    <property type="entry name" value="Velvet"/>
    <property type="match status" value="1"/>
</dbReference>
<feature type="compositionally biased region" description="Basic residues" evidence="1">
    <location>
        <begin position="24"/>
        <end position="35"/>
    </location>
</feature>
<name>A0A8K0PH91_9PEZI</name>
<reference evidence="3" key="1">
    <citation type="submission" date="2021-07" db="EMBL/GenBank/DDBJ databases">
        <title>Elsinoe batatas strain:CRI-CJ2 Genome sequencing and assembly.</title>
        <authorList>
            <person name="Huang L."/>
        </authorList>
    </citation>
    <scope>NUCLEOTIDE SEQUENCE</scope>
    <source>
        <strain evidence="3">CRI-CJ2</strain>
    </source>
</reference>
<organism evidence="3 4">
    <name type="scientific">Elsinoe batatas</name>
    <dbReference type="NCBI Taxonomy" id="2601811"/>
    <lineage>
        <taxon>Eukaryota</taxon>
        <taxon>Fungi</taxon>
        <taxon>Dikarya</taxon>
        <taxon>Ascomycota</taxon>
        <taxon>Pezizomycotina</taxon>
        <taxon>Dothideomycetes</taxon>
        <taxon>Dothideomycetidae</taxon>
        <taxon>Myriangiales</taxon>
        <taxon>Elsinoaceae</taxon>
        <taxon>Elsinoe</taxon>
    </lineage>
</organism>
<dbReference type="Gene3D" id="2.60.40.3960">
    <property type="entry name" value="Velvet domain"/>
    <property type="match status" value="1"/>
</dbReference>
<keyword evidence="4" id="KW-1185">Reference proteome</keyword>
<feature type="compositionally biased region" description="Basic and acidic residues" evidence="1">
    <location>
        <begin position="7"/>
        <end position="23"/>
    </location>
</feature>
<gene>
    <name evidence="3" type="ORF">KVT40_007100</name>
</gene>
<feature type="domain" description="Velvet" evidence="2">
    <location>
        <begin position="31"/>
        <end position="198"/>
    </location>
</feature>
<feature type="compositionally biased region" description="Low complexity" evidence="1">
    <location>
        <begin position="40"/>
        <end position="52"/>
    </location>
</feature>
<dbReference type="InterPro" id="IPR037525">
    <property type="entry name" value="Velvet_dom"/>
</dbReference>
<protein>
    <recommendedName>
        <fullName evidence="2">Velvet domain-containing protein</fullName>
    </recommendedName>
</protein>
<comment type="caution">
    <text evidence="3">The sequence shown here is derived from an EMBL/GenBank/DDBJ whole genome shotgun (WGS) entry which is preliminary data.</text>
</comment>
<accession>A0A8K0PH91</accession>
<dbReference type="AlphaFoldDB" id="A0A8K0PH91"/>
<proteinExistence type="predicted"/>
<dbReference type="InterPro" id="IPR038491">
    <property type="entry name" value="Velvet_dom_sf"/>
</dbReference>